<dbReference type="AlphaFoldDB" id="A0A3B0YXW8"/>
<accession>A0A3B0YXW8</accession>
<protein>
    <submittedName>
        <fullName evidence="2">Uncharacterized protein</fullName>
    </submittedName>
</protein>
<evidence type="ECO:0000313" key="2">
    <source>
        <dbReference type="EMBL" id="VAW80783.1"/>
    </source>
</evidence>
<feature type="region of interest" description="Disordered" evidence="1">
    <location>
        <begin position="1"/>
        <end position="24"/>
    </location>
</feature>
<organism evidence="2">
    <name type="scientific">hydrothermal vent metagenome</name>
    <dbReference type="NCBI Taxonomy" id="652676"/>
    <lineage>
        <taxon>unclassified sequences</taxon>
        <taxon>metagenomes</taxon>
        <taxon>ecological metagenomes</taxon>
    </lineage>
</organism>
<gene>
    <name evidence="2" type="ORF">MNBD_GAMMA14-717</name>
</gene>
<dbReference type="EMBL" id="UOFM01000368">
    <property type="protein sequence ID" value="VAW80783.1"/>
    <property type="molecule type" value="Genomic_DNA"/>
</dbReference>
<evidence type="ECO:0000256" key="1">
    <source>
        <dbReference type="SAM" id="MobiDB-lite"/>
    </source>
</evidence>
<sequence length="24" mass="2474">MALGISKSDLMPVAKEGAEADDQP</sequence>
<proteinExistence type="predicted"/>
<name>A0A3B0YXW8_9ZZZZ</name>
<reference evidence="2" key="1">
    <citation type="submission" date="2018-06" db="EMBL/GenBank/DDBJ databases">
        <authorList>
            <person name="Zhirakovskaya E."/>
        </authorList>
    </citation>
    <scope>NUCLEOTIDE SEQUENCE</scope>
</reference>